<dbReference type="InterPro" id="IPR005195">
    <property type="entry name" value="Glyco_hydro_65_M"/>
</dbReference>
<dbReference type="InterPro" id="IPR007361">
    <property type="entry name" value="DUF427"/>
</dbReference>
<evidence type="ECO:0000259" key="8">
    <source>
        <dbReference type="Pfam" id="PF03632"/>
    </source>
</evidence>
<evidence type="ECO:0000313" key="12">
    <source>
        <dbReference type="Proteomes" id="UP000717515"/>
    </source>
</evidence>
<dbReference type="InterPro" id="IPR037018">
    <property type="entry name" value="GH65_N"/>
</dbReference>
<feature type="domain" description="Glycoside hydrolase family 65 N-terminal" evidence="9">
    <location>
        <begin position="171"/>
        <end position="442"/>
    </location>
</feature>
<organism evidence="11 12">
    <name type="scientific">Mortierella alpina</name>
    <name type="common">Oleaginous fungus</name>
    <name type="synonym">Mortierella renispora</name>
    <dbReference type="NCBI Taxonomy" id="64518"/>
    <lineage>
        <taxon>Eukaryota</taxon>
        <taxon>Fungi</taxon>
        <taxon>Fungi incertae sedis</taxon>
        <taxon>Mucoromycota</taxon>
        <taxon>Mortierellomycotina</taxon>
        <taxon>Mortierellomycetes</taxon>
        <taxon>Mortierellales</taxon>
        <taxon>Mortierellaceae</taxon>
        <taxon>Mortierella</taxon>
    </lineage>
</organism>
<dbReference type="InterPro" id="IPR008928">
    <property type="entry name" value="6-hairpin_glycosidase_sf"/>
</dbReference>
<dbReference type="Gene3D" id="1.50.10.10">
    <property type="match status" value="1"/>
</dbReference>
<dbReference type="EC" id="3.2.1.28" evidence="3"/>
<evidence type="ECO:0000256" key="1">
    <source>
        <dbReference type="ARBA" id="ARBA00001576"/>
    </source>
</evidence>
<reference evidence="11" key="1">
    <citation type="submission" date="2021-07" db="EMBL/GenBank/DDBJ databases">
        <title>Draft genome of Mortierella alpina, strain LL118, isolated from an aspen leaf litter sample.</title>
        <authorList>
            <person name="Yang S."/>
            <person name="Vinatzer B.A."/>
        </authorList>
    </citation>
    <scope>NUCLEOTIDE SEQUENCE</scope>
    <source>
        <strain evidence="11">LL118</strain>
    </source>
</reference>
<feature type="compositionally biased region" description="Polar residues" evidence="6">
    <location>
        <begin position="1"/>
        <end position="19"/>
    </location>
</feature>
<evidence type="ECO:0000259" key="10">
    <source>
        <dbReference type="Pfam" id="PF04248"/>
    </source>
</evidence>
<comment type="catalytic activity">
    <reaction evidence="1">
        <text>alpha,alpha-trehalose + H2O = alpha-D-glucose + beta-D-glucose</text>
        <dbReference type="Rhea" id="RHEA:32675"/>
        <dbReference type="ChEBI" id="CHEBI:15377"/>
        <dbReference type="ChEBI" id="CHEBI:15903"/>
        <dbReference type="ChEBI" id="CHEBI:16551"/>
        <dbReference type="ChEBI" id="CHEBI:17925"/>
        <dbReference type="EC" id="3.2.1.28"/>
    </reaction>
</comment>
<comment type="caution">
    <text evidence="11">The sequence shown here is derived from an EMBL/GenBank/DDBJ whole genome shotgun (WGS) entry which is preliminary data.</text>
</comment>
<dbReference type="Gene3D" id="2.70.98.40">
    <property type="entry name" value="Glycoside hydrolase, family 65, N-terminal domain"/>
    <property type="match status" value="1"/>
</dbReference>
<name>A0A9P8A0U9_MORAP</name>
<evidence type="ECO:0000256" key="2">
    <source>
        <dbReference type="ARBA" id="ARBA00006768"/>
    </source>
</evidence>
<dbReference type="EMBL" id="JAIFTL010000300">
    <property type="protein sequence ID" value="KAG9320339.1"/>
    <property type="molecule type" value="Genomic_DNA"/>
</dbReference>
<dbReference type="FunFam" id="1.50.10.10:FF:000032">
    <property type="entry name" value="Vacuolar acid trehalase"/>
    <property type="match status" value="1"/>
</dbReference>
<dbReference type="SUPFAM" id="SSF49785">
    <property type="entry name" value="Galactose-binding domain-like"/>
    <property type="match status" value="1"/>
</dbReference>
<dbReference type="InterPro" id="IPR038694">
    <property type="entry name" value="DUF427_sf"/>
</dbReference>
<dbReference type="SUPFAM" id="SSF48208">
    <property type="entry name" value="Six-hairpin glycosidases"/>
    <property type="match status" value="1"/>
</dbReference>
<evidence type="ECO:0000259" key="7">
    <source>
        <dbReference type="Pfam" id="PF00754"/>
    </source>
</evidence>
<proteinExistence type="inferred from homology"/>
<dbReference type="Pfam" id="PF03636">
    <property type="entry name" value="Glyco_hydro_65N"/>
    <property type="match status" value="1"/>
</dbReference>
<dbReference type="Pfam" id="PF00754">
    <property type="entry name" value="F5_F8_type_C"/>
    <property type="match status" value="1"/>
</dbReference>
<dbReference type="GO" id="GO:0004555">
    <property type="term" value="F:alpha,alpha-trehalase activity"/>
    <property type="evidence" value="ECO:0007669"/>
    <property type="project" value="UniProtKB-EC"/>
</dbReference>
<dbReference type="PANTHER" id="PTHR11051:SF8">
    <property type="entry name" value="PROTEIN-GLUCOSYLGALACTOSYLHYDROXYLYSINE GLUCOSIDASE"/>
    <property type="match status" value="1"/>
</dbReference>
<dbReference type="Pfam" id="PF03632">
    <property type="entry name" value="Glyco_hydro_65m"/>
    <property type="match status" value="1"/>
</dbReference>
<gene>
    <name evidence="11" type="ORF">KVV02_004250</name>
</gene>
<protein>
    <recommendedName>
        <fullName evidence="3">alpha,alpha-trehalase</fullName>
        <ecNumber evidence="3">3.2.1.28</ecNumber>
    </recommendedName>
</protein>
<evidence type="ECO:0000256" key="3">
    <source>
        <dbReference type="ARBA" id="ARBA00012757"/>
    </source>
</evidence>
<dbReference type="GO" id="GO:0009277">
    <property type="term" value="C:fungal-type cell wall"/>
    <property type="evidence" value="ECO:0007669"/>
    <property type="project" value="TreeGrafter"/>
</dbReference>
<feature type="domain" description="Glycoside hydrolase family 65 central catalytic" evidence="8">
    <location>
        <begin position="530"/>
        <end position="740"/>
    </location>
</feature>
<comment type="similarity">
    <text evidence="2">Belongs to the glycosyl hydrolase 65 family.</text>
</comment>
<dbReference type="InterPro" id="IPR008979">
    <property type="entry name" value="Galactose-bd-like_sf"/>
</dbReference>
<evidence type="ECO:0000256" key="5">
    <source>
        <dbReference type="ARBA" id="ARBA00023180"/>
    </source>
</evidence>
<evidence type="ECO:0000259" key="9">
    <source>
        <dbReference type="Pfam" id="PF03636"/>
    </source>
</evidence>
<evidence type="ECO:0000256" key="4">
    <source>
        <dbReference type="ARBA" id="ARBA00022801"/>
    </source>
</evidence>
<dbReference type="InterPro" id="IPR000421">
    <property type="entry name" value="FA58C"/>
</dbReference>
<dbReference type="AlphaFoldDB" id="A0A9P8A0U9"/>
<dbReference type="Gene3D" id="2.60.120.260">
    <property type="entry name" value="Galactose-binding domain-like"/>
    <property type="match status" value="1"/>
</dbReference>
<evidence type="ECO:0000256" key="6">
    <source>
        <dbReference type="SAM" id="MobiDB-lite"/>
    </source>
</evidence>
<dbReference type="Proteomes" id="UP000717515">
    <property type="component" value="Unassembled WGS sequence"/>
</dbReference>
<feature type="region of interest" description="Disordered" evidence="6">
    <location>
        <begin position="1"/>
        <end position="24"/>
    </location>
</feature>
<feature type="domain" description="DUF427" evidence="10">
    <location>
        <begin position="35"/>
        <end position="113"/>
    </location>
</feature>
<evidence type="ECO:0000313" key="11">
    <source>
        <dbReference type="EMBL" id="KAG9320339.1"/>
    </source>
</evidence>
<dbReference type="Pfam" id="PF04248">
    <property type="entry name" value="NTP_transf_9"/>
    <property type="match status" value="1"/>
</dbReference>
<accession>A0A9P8A0U9</accession>
<dbReference type="PANTHER" id="PTHR11051">
    <property type="entry name" value="GLYCOSYL HYDROLASE-RELATED"/>
    <property type="match status" value="1"/>
</dbReference>
<sequence>MRSRFQSAPLNLSPDTPSVQKHDSRHCNLERQRLILAETDTFETVEGNIYFPASSIHKENFKESNHETVCGWKGTASYYDIVVDGKVNKEAAWYYAKPKDAAKNITGMVAFWKGVEVKSPLSMIFSARIVAGICCIAIAVPAVTASPVFQRAAEASSDGWTLTTTKLNTTAFQSEPYVANGYIGSRLPVEGFGLRVYPAVDYENESGTQGWPLFTLRQTASMIAGFYGQVENTRGTNFAQNGGEQVISLVPTWTSLYLTVSSPLGESATYRVGTDHSQIKSFSQSLSIRDGIVQTTIGWSPFNSSKIIQLRYTVLAHRSRPTLGLVRLDVSGLSDNQEVIITDALDGAGAQRVHEEHAGALSGTELANAIFSSVKPIGINNVTAWEISSLEIDGQGNEYNTVDVPKSVGLGTEGSTAAQSYAISASAGRVTVFKAVGITSSDAFEGVEKNTALSTAKKARSDGWDKLVMEHKEAWEKIWSEGGEVLIHGAGKSKGSKPILDELQLTTRSSFFELLANVRDGNEGRGLGDNSIAPAGLTSDSYAGGIFWDADTWMFPSLLSLFPDYAMNINNYRTKNLGAAIDNVKQFNRDGLLYPWVSFRFGDCTGIGPCYDYEYHLNNDIALSQWHYFITTKNQTWLEEKGYPIMKGVSEFWASHVIKDQNTGRYITKNETDPDEYANFVDNAAFTNAGIAVTLRNSIKAASILGKSNQVPSSWSDIAENITILYEPTSDVVLEYDGFNATIPVKQADVVLMIYPLEYTVLDPHEDMAFYAGANSPNGPGMTYSIFSINSAQLSFQGCESYTYLLQSSEPYVRDPFSQFSEQMNDVYATNGGTNPAYTFLTGHGGYLQIWTHGFTGYRPRLECFYLDPSLPPQLAPDGFTVKGMKWQGSVFDVTVAGSRTMIKRRSGQSSKACVQIGKRNRNSGKFQLSVGQTLTVGTFRSDLNGTLVPGNKAQCPPAVSSTAPILPGQYAIAATDGSNATYWRPQTRAASSLYIDLGKVQNFRSLHLNFNHNPPKSYTIFAGATNSTTGLKQIAKVDDVKITAPYNADDANIVRVRLANTSDVTLPHSIKARFVQLVVEGVQTEDASGAGATVAEIAVI</sequence>
<feature type="domain" description="F5/8 type C" evidence="7">
    <location>
        <begin position="972"/>
        <end position="1085"/>
    </location>
</feature>
<dbReference type="Gene3D" id="2.170.150.40">
    <property type="entry name" value="Domain of unknown function (DUF427)"/>
    <property type="match status" value="1"/>
</dbReference>
<keyword evidence="4" id="KW-0378">Hydrolase</keyword>
<dbReference type="GO" id="GO:0005993">
    <property type="term" value="P:trehalose catabolic process"/>
    <property type="evidence" value="ECO:0007669"/>
    <property type="project" value="TreeGrafter"/>
</dbReference>
<keyword evidence="5" id="KW-0325">Glycoprotein</keyword>
<dbReference type="InterPro" id="IPR012341">
    <property type="entry name" value="6hp_glycosidase-like_sf"/>
</dbReference>
<dbReference type="InterPro" id="IPR005196">
    <property type="entry name" value="Glyco_hydro_65_N"/>
</dbReference>